<proteinExistence type="predicted"/>
<reference evidence="1" key="1">
    <citation type="submission" date="2023-10" db="EMBL/GenBank/DDBJ databases">
        <authorList>
            <person name="Chen Y."/>
            <person name="Shah S."/>
            <person name="Dougan E. K."/>
            <person name="Thang M."/>
            <person name="Chan C."/>
        </authorList>
    </citation>
    <scope>NUCLEOTIDE SEQUENCE [LARGE SCALE GENOMIC DNA]</scope>
</reference>
<sequence>VVSHRGILPGCRHANAMLRVLFTRVIAKMRRIYACIQPRVLMDDSSFQWMSRRLCESEVLLASVRRYCAEVYKLGLILQ</sequence>
<accession>A0ABN9Q858</accession>
<feature type="non-terminal residue" evidence="1">
    <location>
        <position position="1"/>
    </location>
</feature>
<feature type="non-terminal residue" evidence="1">
    <location>
        <position position="79"/>
    </location>
</feature>
<gene>
    <name evidence="1" type="ORF">PCOR1329_LOCUS8705</name>
</gene>
<keyword evidence="2" id="KW-1185">Reference proteome</keyword>
<protein>
    <recommendedName>
        <fullName evidence="3">Telomerase reverse transcriptase</fullName>
    </recommendedName>
</protein>
<dbReference type="EMBL" id="CAUYUJ010002396">
    <property type="protein sequence ID" value="CAK0800596.1"/>
    <property type="molecule type" value="Genomic_DNA"/>
</dbReference>
<evidence type="ECO:0000313" key="1">
    <source>
        <dbReference type="EMBL" id="CAK0800596.1"/>
    </source>
</evidence>
<name>A0ABN9Q858_9DINO</name>
<evidence type="ECO:0008006" key="3">
    <source>
        <dbReference type="Google" id="ProtNLM"/>
    </source>
</evidence>
<organism evidence="1 2">
    <name type="scientific">Prorocentrum cordatum</name>
    <dbReference type="NCBI Taxonomy" id="2364126"/>
    <lineage>
        <taxon>Eukaryota</taxon>
        <taxon>Sar</taxon>
        <taxon>Alveolata</taxon>
        <taxon>Dinophyceae</taxon>
        <taxon>Prorocentrales</taxon>
        <taxon>Prorocentraceae</taxon>
        <taxon>Prorocentrum</taxon>
    </lineage>
</organism>
<evidence type="ECO:0000313" key="2">
    <source>
        <dbReference type="Proteomes" id="UP001189429"/>
    </source>
</evidence>
<dbReference type="Proteomes" id="UP001189429">
    <property type="component" value="Unassembled WGS sequence"/>
</dbReference>
<comment type="caution">
    <text evidence="1">The sequence shown here is derived from an EMBL/GenBank/DDBJ whole genome shotgun (WGS) entry which is preliminary data.</text>
</comment>